<dbReference type="Proteomes" id="UP000005239">
    <property type="component" value="Unassembled WGS sequence"/>
</dbReference>
<proteinExistence type="predicted"/>
<sequence>MSSTLRLWLYGVDATPREEKKKICVLGGTEWGLYRNCAKYPSIASQYTLVTVGRCVGGKSS</sequence>
<evidence type="ECO:0000313" key="1">
    <source>
        <dbReference type="EnsemblMetazoa" id="PPA46271.1"/>
    </source>
</evidence>
<dbReference type="AlphaFoldDB" id="A0A2A6CH18"/>
<organism evidence="1 2">
    <name type="scientific">Pristionchus pacificus</name>
    <name type="common">Parasitic nematode worm</name>
    <dbReference type="NCBI Taxonomy" id="54126"/>
    <lineage>
        <taxon>Eukaryota</taxon>
        <taxon>Metazoa</taxon>
        <taxon>Ecdysozoa</taxon>
        <taxon>Nematoda</taxon>
        <taxon>Chromadorea</taxon>
        <taxon>Rhabditida</taxon>
        <taxon>Rhabditina</taxon>
        <taxon>Diplogasteromorpha</taxon>
        <taxon>Diplogasteroidea</taxon>
        <taxon>Neodiplogasteridae</taxon>
        <taxon>Pristionchus</taxon>
    </lineage>
</organism>
<accession>A0A8R1V1R6</accession>
<reference evidence="1" key="2">
    <citation type="submission" date="2022-06" db="UniProtKB">
        <authorList>
            <consortium name="EnsemblMetazoa"/>
        </authorList>
    </citation>
    <scope>IDENTIFICATION</scope>
    <source>
        <strain evidence="1">PS312</strain>
    </source>
</reference>
<dbReference type="EnsemblMetazoa" id="PPA46271.1">
    <property type="protein sequence ID" value="PPA46271.1"/>
    <property type="gene ID" value="WBGene00284640"/>
</dbReference>
<keyword evidence="2" id="KW-1185">Reference proteome</keyword>
<name>A0A2A6CH18_PRIPA</name>
<protein>
    <submittedName>
        <fullName evidence="1">Uncharacterized protein</fullName>
    </submittedName>
</protein>
<accession>A0A2A6CH18</accession>
<reference evidence="2" key="1">
    <citation type="journal article" date="2008" name="Nat. Genet.">
        <title>The Pristionchus pacificus genome provides a unique perspective on nematode lifestyle and parasitism.</title>
        <authorList>
            <person name="Dieterich C."/>
            <person name="Clifton S.W."/>
            <person name="Schuster L.N."/>
            <person name="Chinwalla A."/>
            <person name="Delehaunty K."/>
            <person name="Dinkelacker I."/>
            <person name="Fulton L."/>
            <person name="Fulton R."/>
            <person name="Godfrey J."/>
            <person name="Minx P."/>
            <person name="Mitreva M."/>
            <person name="Roeseler W."/>
            <person name="Tian H."/>
            <person name="Witte H."/>
            <person name="Yang S.P."/>
            <person name="Wilson R.K."/>
            <person name="Sommer R.J."/>
        </authorList>
    </citation>
    <scope>NUCLEOTIDE SEQUENCE [LARGE SCALE GENOMIC DNA]</scope>
    <source>
        <strain evidence="2">PS312</strain>
    </source>
</reference>
<evidence type="ECO:0000313" key="2">
    <source>
        <dbReference type="Proteomes" id="UP000005239"/>
    </source>
</evidence>
<gene>
    <name evidence="1" type="primary">WBGene00284640</name>
</gene>